<dbReference type="PANTHER" id="PTHR42755:SF1">
    <property type="entry name" value="3-DEOXY-D-MANNO-OCTULOSONIC ACID TRANSFERASE, MITOCHONDRIAL-RELATED"/>
    <property type="match status" value="1"/>
</dbReference>
<dbReference type="NCBIfam" id="NF004386">
    <property type="entry name" value="PRK05749.1-2"/>
    <property type="match status" value="1"/>
</dbReference>
<feature type="transmembrane region" description="Helical" evidence="4">
    <location>
        <begin position="9"/>
        <end position="28"/>
    </location>
</feature>
<dbReference type="FunFam" id="3.40.50.11720:FF:000001">
    <property type="entry name" value="3-deoxy-D-manno-octulosonic acid transferase"/>
    <property type="match status" value="1"/>
</dbReference>
<reference evidence="7" key="1">
    <citation type="submission" date="2016-10" db="EMBL/GenBank/DDBJ databases">
        <title>Sequence of Gallionella enrichment culture.</title>
        <authorList>
            <person name="Poehlein A."/>
            <person name="Muehling M."/>
            <person name="Daniel R."/>
        </authorList>
    </citation>
    <scope>NUCLEOTIDE SEQUENCE</scope>
</reference>
<comment type="caution">
    <text evidence="7">The sequence shown here is derived from an EMBL/GenBank/DDBJ whole genome shotgun (WGS) entry which is preliminary data.</text>
</comment>
<dbReference type="Gene3D" id="3.40.50.11720">
    <property type="entry name" value="3-Deoxy-D-manno-octulosonic-acid transferase, N-terminal domain"/>
    <property type="match status" value="1"/>
</dbReference>
<gene>
    <name evidence="7" type="primary">waaA_1</name>
    <name evidence="7" type="ORF">GALL_28700</name>
</gene>
<evidence type="ECO:0000259" key="5">
    <source>
        <dbReference type="Pfam" id="PF00534"/>
    </source>
</evidence>
<dbReference type="GO" id="GO:0009245">
    <property type="term" value="P:lipid A biosynthetic process"/>
    <property type="evidence" value="ECO:0007669"/>
    <property type="project" value="TreeGrafter"/>
</dbReference>
<dbReference type="EC" id="2.4.99.13" evidence="7"/>
<dbReference type="Pfam" id="PF04413">
    <property type="entry name" value="Glycos_transf_N"/>
    <property type="match status" value="1"/>
</dbReference>
<dbReference type="Pfam" id="PF00534">
    <property type="entry name" value="Glycos_transf_1"/>
    <property type="match status" value="1"/>
</dbReference>
<dbReference type="EC" id="2.4.99.12" evidence="7"/>
<dbReference type="InterPro" id="IPR038107">
    <property type="entry name" value="Glycos_transf_N_sf"/>
</dbReference>
<evidence type="ECO:0000256" key="3">
    <source>
        <dbReference type="ARBA" id="ARBA00022679"/>
    </source>
</evidence>
<dbReference type="PANTHER" id="PTHR42755">
    <property type="entry name" value="3-DEOXY-MANNO-OCTULOSONATE CYTIDYLYLTRANSFERASE"/>
    <property type="match status" value="1"/>
</dbReference>
<feature type="domain" description="3-deoxy-D-manno-octulosonic-acid transferase N-terminal" evidence="6">
    <location>
        <begin position="39"/>
        <end position="214"/>
    </location>
</feature>
<dbReference type="InterPro" id="IPR007507">
    <property type="entry name" value="Glycos_transf_N"/>
</dbReference>
<dbReference type="InterPro" id="IPR001296">
    <property type="entry name" value="Glyco_trans_1"/>
</dbReference>
<keyword evidence="7" id="KW-0328">Glycosyltransferase</keyword>
<name>A0A1J5T865_9ZZZZ</name>
<evidence type="ECO:0000256" key="2">
    <source>
        <dbReference type="ARBA" id="ARBA00022519"/>
    </source>
</evidence>
<comment type="subcellular location">
    <subcellularLocation>
        <location evidence="1">Cell envelope</location>
    </subcellularLocation>
</comment>
<dbReference type="SUPFAM" id="SSF53756">
    <property type="entry name" value="UDP-Glycosyltransferase/glycogen phosphorylase"/>
    <property type="match status" value="1"/>
</dbReference>
<keyword evidence="4" id="KW-0812">Transmembrane</keyword>
<keyword evidence="3 7" id="KW-0808">Transferase</keyword>
<keyword evidence="2" id="KW-0997">Cell inner membrane</keyword>
<keyword evidence="4" id="KW-0472">Membrane</keyword>
<proteinExistence type="predicted"/>
<dbReference type="NCBIfam" id="NF004388">
    <property type="entry name" value="PRK05749.1-4"/>
    <property type="match status" value="1"/>
</dbReference>
<keyword evidence="2" id="KW-1003">Cell membrane</keyword>
<dbReference type="GO" id="GO:0043842">
    <property type="term" value="F:Kdo transferase activity"/>
    <property type="evidence" value="ECO:0007669"/>
    <property type="project" value="UniProtKB-EC"/>
</dbReference>
<evidence type="ECO:0000256" key="1">
    <source>
        <dbReference type="ARBA" id="ARBA00004196"/>
    </source>
</evidence>
<feature type="domain" description="Glycosyl transferase family 1" evidence="5">
    <location>
        <begin position="289"/>
        <end position="399"/>
    </location>
</feature>
<dbReference type="GO" id="GO:0005886">
    <property type="term" value="C:plasma membrane"/>
    <property type="evidence" value="ECO:0007669"/>
    <property type="project" value="TreeGrafter"/>
</dbReference>
<keyword evidence="4" id="KW-1133">Transmembrane helix</keyword>
<dbReference type="Gene3D" id="3.40.50.2000">
    <property type="entry name" value="Glycogen Phosphorylase B"/>
    <property type="match status" value="1"/>
</dbReference>
<organism evidence="7">
    <name type="scientific">mine drainage metagenome</name>
    <dbReference type="NCBI Taxonomy" id="410659"/>
    <lineage>
        <taxon>unclassified sequences</taxon>
        <taxon>metagenomes</taxon>
        <taxon>ecological metagenomes</taxon>
    </lineage>
</organism>
<dbReference type="AlphaFoldDB" id="A0A1J5T865"/>
<evidence type="ECO:0000313" key="7">
    <source>
        <dbReference type="EMBL" id="OIR17049.1"/>
    </source>
</evidence>
<dbReference type="EMBL" id="MLJW01000006">
    <property type="protein sequence ID" value="OIR17049.1"/>
    <property type="molecule type" value="Genomic_DNA"/>
</dbReference>
<dbReference type="GO" id="GO:0030313">
    <property type="term" value="C:cell envelope"/>
    <property type="evidence" value="ECO:0007669"/>
    <property type="project" value="UniProtKB-SubCell"/>
</dbReference>
<accession>A0A1J5T865</accession>
<protein>
    <submittedName>
        <fullName evidence="7">3-deoxy-D-manno-octulosonic acid transferase</fullName>
        <ecNumber evidence="7">2.4.99.12</ecNumber>
        <ecNumber evidence="7">2.4.99.13</ecNumber>
    </submittedName>
</protein>
<sequence length="438" mass="48823">MIRLFDSRPVYTALLWLLLPYAFFHLWWRSRKQPEYLDHIGERFGRYAAACDKPVIWLHTVSVGETRAAVTLVRGLRERYPDHQILLTHTTPTGREASEQLYGDDVVRVYLPYDYPFAVRRFLRHFRPRVGVLLETEIWFNLVHACHTETLPLLLLNARLSEKSARRYARFPRLARASLHSLHLIAAQTEADAMRFAALGNHATPVMGNLKFDIAPPAAMLALGKQLRGQFGAKRPVFLAASLREGEEALLLDALQYMEIENLLVVIVPRHPQRFDEVAALIESRGLHMQRRSADEPVSAHTRVVLGDSMGEMFAYYAACDVAFIGGSLLPFGGQNLIEACAVGKPVLIGPHTYNFAQATELAVACGAAMQIAHADDLVHQLNILMHDANALARMGKAGLQFVSDNRGATEHALTLIGLALSHALYNDIISSQVKSAP</sequence>
<dbReference type="InterPro" id="IPR039901">
    <property type="entry name" value="Kdotransferase"/>
</dbReference>
<evidence type="ECO:0000256" key="4">
    <source>
        <dbReference type="SAM" id="Phobius"/>
    </source>
</evidence>
<evidence type="ECO:0000259" key="6">
    <source>
        <dbReference type="Pfam" id="PF04413"/>
    </source>
</evidence>